<evidence type="ECO:0000256" key="8">
    <source>
        <dbReference type="ARBA" id="ARBA00023054"/>
    </source>
</evidence>
<feature type="compositionally biased region" description="Polar residues" evidence="10">
    <location>
        <begin position="26"/>
        <end position="35"/>
    </location>
</feature>
<dbReference type="GO" id="GO:0000139">
    <property type="term" value="C:Golgi membrane"/>
    <property type="evidence" value="ECO:0007669"/>
    <property type="project" value="UniProtKB-SubCell"/>
</dbReference>
<dbReference type="FunFam" id="1.20.58.70:FF:000021">
    <property type="entry name" value="SNARE complex subunit (Tlg2)"/>
    <property type="match status" value="1"/>
</dbReference>
<keyword evidence="3" id="KW-0813">Transport</keyword>
<sequence length="393" mass="44044">MSTALNLGAWRDRTNLFISYRQSYTHHPASRSQPGRNAGNDPYSESAGLLGAGDGDGDAVIEMDLLPPRWLDIQDEITSRLTDVSGTMKKLDQLHAKHVLPGFDDESVKAREEREIEDLTMEVTRGFASCQSAIKRIDKLVQEQARTQEHRGGLTKEDETMARNLKISLASRVSEVSTTFRKKQAAYLKKMRSLGGMSASLDSRAGTPNVAANPYTDPAMQDSELDRSSAQSTLLQTAQVRRRTGVHDAAIEQREREIEKIAQGVIDLSNIFQDLQTMVIDQGSLLDRIDYNVERTAEHVKAADKELNVATGYQKKTTKRKIILLLILLVVGMFILVLIKPKKSKSERSEKLMLRNLKADNSWGEEVTVGSRRAEWKQRRRRSIGSLDSIIPL</sequence>
<evidence type="ECO:0000256" key="10">
    <source>
        <dbReference type="SAM" id="MobiDB-lite"/>
    </source>
</evidence>
<keyword evidence="8" id="KW-0175">Coiled coil</keyword>
<evidence type="ECO:0000256" key="4">
    <source>
        <dbReference type="ARBA" id="ARBA00022692"/>
    </source>
</evidence>
<proteinExistence type="inferred from homology"/>
<name>A0AB34KIT8_9PEZI</name>
<protein>
    <recommendedName>
        <fullName evidence="12">t-SNARE coiled-coil homology domain-containing protein</fullName>
    </recommendedName>
</protein>
<dbReference type="SMART" id="SM00397">
    <property type="entry name" value="t_SNARE"/>
    <property type="match status" value="1"/>
</dbReference>
<evidence type="ECO:0000259" key="12">
    <source>
        <dbReference type="PROSITE" id="PS50192"/>
    </source>
</evidence>
<dbReference type="RefSeq" id="XP_069226280.1">
    <property type="nucleotide sequence ID" value="XM_069376554.1"/>
</dbReference>
<dbReference type="InterPro" id="IPR006012">
    <property type="entry name" value="Syntaxin/epimorphin_CS"/>
</dbReference>
<feature type="domain" description="T-SNARE coiled-coil homology" evidence="12">
    <location>
        <begin position="248"/>
        <end position="310"/>
    </location>
</feature>
<dbReference type="InterPro" id="IPR010989">
    <property type="entry name" value="SNARE"/>
</dbReference>
<dbReference type="InterPro" id="IPR000727">
    <property type="entry name" value="T_SNARE_dom"/>
</dbReference>
<evidence type="ECO:0000256" key="2">
    <source>
        <dbReference type="ARBA" id="ARBA00009063"/>
    </source>
</evidence>
<dbReference type="AlphaFoldDB" id="A0AB34KIT8"/>
<dbReference type="PANTHER" id="PTHR19957">
    <property type="entry name" value="SYNTAXIN"/>
    <property type="match status" value="1"/>
</dbReference>
<dbReference type="SUPFAM" id="SSF47661">
    <property type="entry name" value="t-snare proteins"/>
    <property type="match status" value="1"/>
</dbReference>
<feature type="region of interest" description="Disordered" evidence="10">
    <location>
        <begin position="26"/>
        <end position="51"/>
    </location>
</feature>
<dbReference type="InterPro" id="IPR045242">
    <property type="entry name" value="Syntaxin"/>
</dbReference>
<keyword evidence="5" id="KW-0653">Protein transport</keyword>
<reference evidence="13 14" key="1">
    <citation type="journal article" date="2020" name="Microbiol. Resour. Announc.">
        <title>Draft Genome Sequence of a Cladosporium Species Isolated from the Mesophotic Ascidian Didemnum maculosum.</title>
        <authorList>
            <person name="Gioti A."/>
            <person name="Siaperas R."/>
            <person name="Nikolaivits E."/>
            <person name="Le Goff G."/>
            <person name="Ouazzani J."/>
            <person name="Kotoulas G."/>
            <person name="Topakas E."/>
        </authorList>
    </citation>
    <scope>NUCLEOTIDE SEQUENCE [LARGE SCALE GENOMIC DNA]</scope>
    <source>
        <strain evidence="13 14">TM138-S3</strain>
    </source>
</reference>
<dbReference type="GO" id="GO:0000149">
    <property type="term" value="F:SNARE binding"/>
    <property type="evidence" value="ECO:0007669"/>
    <property type="project" value="TreeGrafter"/>
</dbReference>
<dbReference type="GO" id="GO:0006906">
    <property type="term" value="P:vesicle fusion"/>
    <property type="evidence" value="ECO:0007669"/>
    <property type="project" value="TreeGrafter"/>
</dbReference>
<dbReference type="Pfam" id="PF05739">
    <property type="entry name" value="SNARE"/>
    <property type="match status" value="1"/>
</dbReference>
<dbReference type="GeneID" id="96009392"/>
<comment type="subcellular location">
    <subcellularLocation>
        <location evidence="1">Golgi apparatus membrane</location>
        <topology evidence="1">Single-pass type IV membrane protein</topology>
    </subcellularLocation>
</comment>
<keyword evidence="9 11" id="KW-0472">Membrane</keyword>
<accession>A0AB34KIT8</accession>
<evidence type="ECO:0000256" key="9">
    <source>
        <dbReference type="ARBA" id="ARBA00023136"/>
    </source>
</evidence>
<dbReference type="GO" id="GO:0048278">
    <property type="term" value="P:vesicle docking"/>
    <property type="evidence" value="ECO:0007669"/>
    <property type="project" value="TreeGrafter"/>
</dbReference>
<gene>
    <name evidence="13" type="ORF">WHR41_07950</name>
</gene>
<keyword evidence="4 11" id="KW-0812">Transmembrane</keyword>
<dbReference type="GO" id="GO:0005484">
    <property type="term" value="F:SNAP receptor activity"/>
    <property type="evidence" value="ECO:0007669"/>
    <property type="project" value="InterPro"/>
</dbReference>
<dbReference type="Gene3D" id="1.20.58.70">
    <property type="match status" value="1"/>
</dbReference>
<dbReference type="EMBL" id="JAAQHG020000038">
    <property type="protein sequence ID" value="KAL1583173.1"/>
    <property type="molecule type" value="Genomic_DNA"/>
</dbReference>
<comment type="caution">
    <text evidence="13">The sequence shown here is derived from an EMBL/GenBank/DDBJ whole genome shotgun (WGS) entry which is preliminary data.</text>
</comment>
<evidence type="ECO:0000256" key="1">
    <source>
        <dbReference type="ARBA" id="ARBA00004409"/>
    </source>
</evidence>
<keyword evidence="14" id="KW-1185">Reference proteome</keyword>
<feature type="transmembrane region" description="Helical" evidence="11">
    <location>
        <begin position="322"/>
        <end position="339"/>
    </location>
</feature>
<evidence type="ECO:0000256" key="7">
    <source>
        <dbReference type="ARBA" id="ARBA00023034"/>
    </source>
</evidence>
<evidence type="ECO:0000313" key="14">
    <source>
        <dbReference type="Proteomes" id="UP000803884"/>
    </source>
</evidence>
<evidence type="ECO:0000256" key="3">
    <source>
        <dbReference type="ARBA" id="ARBA00022448"/>
    </source>
</evidence>
<dbReference type="CDD" id="cd15845">
    <property type="entry name" value="SNARE_syntaxin16"/>
    <property type="match status" value="1"/>
</dbReference>
<keyword evidence="7" id="KW-0333">Golgi apparatus</keyword>
<dbReference type="Proteomes" id="UP000803884">
    <property type="component" value="Unassembled WGS sequence"/>
</dbReference>
<keyword evidence="6 11" id="KW-1133">Transmembrane helix</keyword>
<evidence type="ECO:0000313" key="13">
    <source>
        <dbReference type="EMBL" id="KAL1583173.1"/>
    </source>
</evidence>
<evidence type="ECO:0000256" key="5">
    <source>
        <dbReference type="ARBA" id="ARBA00022927"/>
    </source>
</evidence>
<dbReference type="PROSITE" id="PS00914">
    <property type="entry name" value="SYNTAXIN"/>
    <property type="match status" value="1"/>
</dbReference>
<dbReference type="PANTHER" id="PTHR19957:SF83">
    <property type="entry name" value="SYNTAXIN-16"/>
    <property type="match status" value="1"/>
</dbReference>
<comment type="similarity">
    <text evidence="2">Belongs to the syntaxin family.</text>
</comment>
<dbReference type="PROSITE" id="PS50192">
    <property type="entry name" value="T_SNARE"/>
    <property type="match status" value="1"/>
</dbReference>
<evidence type="ECO:0000256" key="6">
    <source>
        <dbReference type="ARBA" id="ARBA00022989"/>
    </source>
</evidence>
<organism evidence="13 14">
    <name type="scientific">Cladosporium halotolerans</name>
    <dbReference type="NCBI Taxonomy" id="1052096"/>
    <lineage>
        <taxon>Eukaryota</taxon>
        <taxon>Fungi</taxon>
        <taxon>Dikarya</taxon>
        <taxon>Ascomycota</taxon>
        <taxon>Pezizomycotina</taxon>
        <taxon>Dothideomycetes</taxon>
        <taxon>Dothideomycetidae</taxon>
        <taxon>Cladosporiales</taxon>
        <taxon>Cladosporiaceae</taxon>
        <taxon>Cladosporium</taxon>
    </lineage>
</organism>
<dbReference type="GO" id="GO:0006886">
    <property type="term" value="P:intracellular protein transport"/>
    <property type="evidence" value="ECO:0007669"/>
    <property type="project" value="InterPro"/>
</dbReference>
<evidence type="ECO:0000256" key="11">
    <source>
        <dbReference type="SAM" id="Phobius"/>
    </source>
</evidence>
<dbReference type="GO" id="GO:0031201">
    <property type="term" value="C:SNARE complex"/>
    <property type="evidence" value="ECO:0007669"/>
    <property type="project" value="TreeGrafter"/>
</dbReference>